<keyword evidence="3" id="KW-1185">Reference proteome</keyword>
<dbReference type="GeneTree" id="ENSGT01150000289959"/>
<dbReference type="OMA" id="MTINLCD"/>
<feature type="domain" description="Ubiquitin-like" evidence="1">
    <location>
        <begin position="32"/>
        <end position="89"/>
    </location>
</feature>
<evidence type="ECO:0000313" key="3">
    <source>
        <dbReference type="Proteomes" id="UP000028760"/>
    </source>
</evidence>
<reference evidence="2" key="2">
    <citation type="submission" date="2025-08" db="UniProtKB">
        <authorList>
            <consortium name="Ensembl"/>
        </authorList>
    </citation>
    <scope>IDENTIFICATION</scope>
</reference>
<dbReference type="Pfam" id="PF00240">
    <property type="entry name" value="ubiquitin"/>
    <property type="match status" value="1"/>
</dbReference>
<reference evidence="2" key="3">
    <citation type="submission" date="2025-09" db="UniProtKB">
        <authorList>
            <consortium name="Ensembl"/>
        </authorList>
    </citation>
    <scope>IDENTIFICATION</scope>
</reference>
<dbReference type="eggNOG" id="ENOG502SGD5">
    <property type="taxonomic scope" value="Eukaryota"/>
</dbReference>
<evidence type="ECO:0000259" key="1">
    <source>
        <dbReference type="PROSITE" id="PS50053"/>
    </source>
</evidence>
<dbReference type="STRING" id="48698.ENSPFOP00000029760"/>
<dbReference type="PROSITE" id="PS50053">
    <property type="entry name" value="UBIQUITIN_2"/>
    <property type="match status" value="1"/>
</dbReference>
<reference evidence="3" key="1">
    <citation type="submission" date="2013-10" db="EMBL/GenBank/DDBJ databases">
        <authorList>
            <person name="Schartl M."/>
            <person name="Warren W."/>
        </authorList>
    </citation>
    <scope>NUCLEOTIDE SEQUENCE [LARGE SCALE GENOMIC DNA]</scope>
    <source>
        <strain evidence="3">female</strain>
    </source>
</reference>
<dbReference type="SUPFAM" id="SSF54236">
    <property type="entry name" value="Ubiquitin-like"/>
    <property type="match status" value="1"/>
</dbReference>
<protein>
    <recommendedName>
        <fullName evidence="1">Ubiquitin-like domain-containing protein</fullName>
    </recommendedName>
</protein>
<name>A0A096MEB9_POEFO</name>
<dbReference type="CDD" id="cd17039">
    <property type="entry name" value="Ubl_ubiquitin_like"/>
    <property type="match status" value="1"/>
</dbReference>
<proteinExistence type="predicted"/>
<dbReference type="AlphaFoldDB" id="A0A096MEB9"/>
<dbReference type="EMBL" id="AYCK01026210">
    <property type="status" value="NOT_ANNOTATED_CDS"/>
    <property type="molecule type" value="Genomic_DNA"/>
</dbReference>
<evidence type="ECO:0000313" key="2">
    <source>
        <dbReference type="Ensembl" id="ENSPFOP00000029760.1"/>
    </source>
</evidence>
<dbReference type="InterPro" id="IPR000626">
    <property type="entry name" value="Ubiquitin-like_dom"/>
</dbReference>
<dbReference type="InterPro" id="IPR029071">
    <property type="entry name" value="Ubiquitin-like_domsf"/>
</dbReference>
<accession>A0A096MEB9</accession>
<organism evidence="2 3">
    <name type="scientific">Poecilia formosa</name>
    <name type="common">Amazon molly</name>
    <name type="synonym">Limia formosa</name>
    <dbReference type="NCBI Taxonomy" id="48698"/>
    <lineage>
        <taxon>Eukaryota</taxon>
        <taxon>Metazoa</taxon>
        <taxon>Chordata</taxon>
        <taxon>Craniata</taxon>
        <taxon>Vertebrata</taxon>
        <taxon>Euteleostomi</taxon>
        <taxon>Actinopterygii</taxon>
        <taxon>Neopterygii</taxon>
        <taxon>Teleostei</taxon>
        <taxon>Neoteleostei</taxon>
        <taxon>Acanthomorphata</taxon>
        <taxon>Ovalentaria</taxon>
        <taxon>Atherinomorphae</taxon>
        <taxon>Cyprinodontiformes</taxon>
        <taxon>Poeciliidae</taxon>
        <taxon>Poeciliinae</taxon>
        <taxon>Poecilia</taxon>
    </lineage>
</organism>
<dbReference type="Proteomes" id="UP000028760">
    <property type="component" value="Unassembled WGS sequence"/>
</dbReference>
<dbReference type="Ensembl" id="ENSPFOT00000024095.1">
    <property type="protein sequence ID" value="ENSPFOP00000029760.1"/>
    <property type="gene ID" value="ENSPFOG00000024725.1"/>
</dbReference>
<dbReference type="Gene3D" id="3.10.20.90">
    <property type="entry name" value="Phosphatidylinositol 3-kinase Catalytic Subunit, Chain A, domain 1"/>
    <property type="match status" value="1"/>
</dbReference>
<sequence>MGKTYQVLAYGLRGKEVVIDLCDTEEQMQSITVGQLKDKILEKMPGILGRENLLLIFAGKILKGDTSLLLDYGIQNMSVILTIVTVRDRGGGGM</sequence>